<feature type="transmembrane region" description="Helical" evidence="12">
    <location>
        <begin position="190"/>
        <end position="215"/>
    </location>
</feature>
<feature type="transmembrane region" description="Helical" evidence="12">
    <location>
        <begin position="107"/>
        <end position="126"/>
    </location>
</feature>
<gene>
    <name evidence="14" type="ORF">GCM10010946_30540</name>
</gene>
<dbReference type="InterPro" id="IPR047871">
    <property type="entry name" value="K_chnl_Slo-like"/>
</dbReference>
<evidence type="ECO:0000256" key="5">
    <source>
        <dbReference type="ARBA" id="ARBA00022826"/>
    </source>
</evidence>
<dbReference type="InterPro" id="IPR013099">
    <property type="entry name" value="K_chnl_dom"/>
</dbReference>
<evidence type="ECO:0000256" key="2">
    <source>
        <dbReference type="ARBA" id="ARBA00022448"/>
    </source>
</evidence>
<evidence type="ECO:0000256" key="9">
    <source>
        <dbReference type="ARBA" id="ARBA00023136"/>
    </source>
</evidence>
<evidence type="ECO:0000256" key="6">
    <source>
        <dbReference type="ARBA" id="ARBA00022958"/>
    </source>
</evidence>
<evidence type="ECO:0000256" key="11">
    <source>
        <dbReference type="SAM" id="Coils"/>
    </source>
</evidence>
<feature type="transmembrane region" description="Helical" evidence="12">
    <location>
        <begin position="161"/>
        <end position="178"/>
    </location>
</feature>
<feature type="domain" description="Potassium channel" evidence="13">
    <location>
        <begin position="142"/>
        <end position="215"/>
    </location>
</feature>
<keyword evidence="6" id="KW-0630">Potassium</keyword>
<keyword evidence="9 12" id="KW-0472">Membrane</keyword>
<protein>
    <recommendedName>
        <fullName evidence="13">Potassium channel domain-containing protein</fullName>
    </recommendedName>
</protein>
<dbReference type="Proteomes" id="UP000653343">
    <property type="component" value="Unassembled WGS sequence"/>
</dbReference>
<dbReference type="Gene3D" id="1.10.287.70">
    <property type="match status" value="1"/>
</dbReference>
<keyword evidence="7 12" id="KW-1133">Transmembrane helix</keyword>
<proteinExistence type="predicted"/>
<evidence type="ECO:0000256" key="1">
    <source>
        <dbReference type="ARBA" id="ARBA00004141"/>
    </source>
</evidence>
<organism evidence="14 15">
    <name type="scientific">Undibacterium squillarum</name>
    <dbReference type="NCBI Taxonomy" id="1131567"/>
    <lineage>
        <taxon>Bacteria</taxon>
        <taxon>Pseudomonadati</taxon>
        <taxon>Pseudomonadota</taxon>
        <taxon>Betaproteobacteria</taxon>
        <taxon>Burkholderiales</taxon>
        <taxon>Oxalobacteraceae</taxon>
        <taxon>Undibacterium</taxon>
    </lineage>
</organism>
<feature type="transmembrane region" description="Helical" evidence="12">
    <location>
        <begin position="81"/>
        <end position="101"/>
    </location>
</feature>
<evidence type="ECO:0000256" key="12">
    <source>
        <dbReference type="SAM" id="Phobius"/>
    </source>
</evidence>
<evidence type="ECO:0000256" key="3">
    <source>
        <dbReference type="ARBA" id="ARBA00022538"/>
    </source>
</evidence>
<keyword evidence="15" id="KW-1185">Reference proteome</keyword>
<evidence type="ECO:0000313" key="14">
    <source>
        <dbReference type="EMBL" id="GGX49700.1"/>
    </source>
</evidence>
<keyword evidence="11" id="KW-0175">Coiled coil</keyword>
<reference evidence="15" key="1">
    <citation type="journal article" date="2019" name="Int. J. Syst. Evol. Microbiol.">
        <title>The Global Catalogue of Microorganisms (GCM) 10K type strain sequencing project: providing services to taxonomists for standard genome sequencing and annotation.</title>
        <authorList>
            <consortium name="The Broad Institute Genomics Platform"/>
            <consortium name="The Broad Institute Genome Sequencing Center for Infectious Disease"/>
            <person name="Wu L."/>
            <person name="Ma J."/>
        </authorList>
    </citation>
    <scope>NUCLEOTIDE SEQUENCE [LARGE SCALE GENOMIC DNA]</scope>
    <source>
        <strain evidence="15">KCTC 23917</strain>
    </source>
</reference>
<comment type="caution">
    <text evidence="14">The sequence shown here is derived from an EMBL/GenBank/DDBJ whole genome shotgun (WGS) entry which is preliminary data.</text>
</comment>
<accession>A0ABQ2Y283</accession>
<dbReference type="SUPFAM" id="SSF81324">
    <property type="entry name" value="Voltage-gated potassium channels"/>
    <property type="match status" value="1"/>
</dbReference>
<keyword evidence="4 12" id="KW-0812">Transmembrane</keyword>
<dbReference type="PANTHER" id="PTHR10027:SF33">
    <property type="entry name" value="CALCIUM-ACTIVATED POTASSIUM CHANNEL SUBUNIT ALPHA-1-RELATED"/>
    <property type="match status" value="1"/>
</dbReference>
<evidence type="ECO:0000256" key="7">
    <source>
        <dbReference type="ARBA" id="ARBA00022989"/>
    </source>
</evidence>
<sequence>MNDKQNMLPVTQRFVAWLSRPLLLLGLMITIPGFYLELAGDTDLFRTAGRACYGIAATLIVTDAMLQWRRSRWSSRRHGKLMLDMGIAAGCVISLLAPAQSWSTAEWIMRLGLCAAIVLRFAMLILQHMRPSHLVQVVGLAIVMLCSAGAGFYWLEPNVHSYANGVWLAFTTIATVGYGDIVPSTAASKIFAVFIVLLGYAMFSIVTANIAALFVEEEEEELEQELHADIRALSRELHALRQELRQRDELLARLETYLEQAPVVSAENEDAIRVSKERNVA</sequence>
<dbReference type="RefSeq" id="WP_229793206.1">
    <property type="nucleotide sequence ID" value="NZ_BMYU01000008.1"/>
</dbReference>
<dbReference type="EMBL" id="BMYU01000008">
    <property type="protein sequence ID" value="GGX49700.1"/>
    <property type="molecule type" value="Genomic_DNA"/>
</dbReference>
<evidence type="ECO:0000313" key="15">
    <source>
        <dbReference type="Proteomes" id="UP000653343"/>
    </source>
</evidence>
<feature type="transmembrane region" description="Helical" evidence="12">
    <location>
        <begin position="14"/>
        <end position="36"/>
    </location>
</feature>
<evidence type="ECO:0000256" key="4">
    <source>
        <dbReference type="ARBA" id="ARBA00022692"/>
    </source>
</evidence>
<evidence type="ECO:0000256" key="8">
    <source>
        <dbReference type="ARBA" id="ARBA00023065"/>
    </source>
</evidence>
<feature type="transmembrane region" description="Helical" evidence="12">
    <location>
        <begin position="48"/>
        <end position="69"/>
    </location>
</feature>
<evidence type="ECO:0000259" key="13">
    <source>
        <dbReference type="Pfam" id="PF07885"/>
    </source>
</evidence>
<keyword evidence="5" id="KW-0631">Potassium channel</keyword>
<keyword evidence="10" id="KW-0407">Ion channel</keyword>
<keyword evidence="2" id="KW-0813">Transport</keyword>
<feature type="transmembrane region" description="Helical" evidence="12">
    <location>
        <begin position="133"/>
        <end position="155"/>
    </location>
</feature>
<dbReference type="PANTHER" id="PTHR10027">
    <property type="entry name" value="CALCIUM-ACTIVATED POTASSIUM CHANNEL ALPHA CHAIN"/>
    <property type="match status" value="1"/>
</dbReference>
<feature type="coiled-coil region" evidence="11">
    <location>
        <begin position="205"/>
        <end position="260"/>
    </location>
</feature>
<name>A0ABQ2Y283_9BURK</name>
<comment type="subcellular location">
    <subcellularLocation>
        <location evidence="1">Membrane</location>
        <topology evidence="1">Multi-pass membrane protein</topology>
    </subcellularLocation>
</comment>
<dbReference type="Pfam" id="PF07885">
    <property type="entry name" value="Ion_trans_2"/>
    <property type="match status" value="1"/>
</dbReference>
<keyword evidence="3" id="KW-0633">Potassium transport</keyword>
<evidence type="ECO:0000256" key="10">
    <source>
        <dbReference type="ARBA" id="ARBA00023303"/>
    </source>
</evidence>
<keyword evidence="8" id="KW-0406">Ion transport</keyword>